<dbReference type="STRING" id="65499.SAMN04488000_107253"/>
<dbReference type="GO" id="GO:0016491">
    <property type="term" value="F:oxidoreductase activity"/>
    <property type="evidence" value="ECO:0007669"/>
    <property type="project" value="UniProtKB-KW"/>
</dbReference>
<dbReference type="OrthoDB" id="241504at2"/>
<dbReference type="PROSITE" id="PS00059">
    <property type="entry name" value="ADH_ZINC"/>
    <property type="match status" value="1"/>
</dbReference>
<organism evidence="8 9">
    <name type="scientific">Lentzea albida</name>
    <dbReference type="NCBI Taxonomy" id="65499"/>
    <lineage>
        <taxon>Bacteria</taxon>
        <taxon>Bacillati</taxon>
        <taxon>Actinomycetota</taxon>
        <taxon>Actinomycetes</taxon>
        <taxon>Pseudonocardiales</taxon>
        <taxon>Pseudonocardiaceae</taxon>
        <taxon>Lentzea</taxon>
    </lineage>
</organism>
<keyword evidence="2 5" id="KW-0479">Metal-binding</keyword>
<dbReference type="EMBL" id="FOFV01000007">
    <property type="protein sequence ID" value="SER27879.1"/>
    <property type="molecule type" value="Genomic_DNA"/>
</dbReference>
<keyword evidence="9" id="KW-1185">Reference proteome</keyword>
<gene>
    <name evidence="8" type="ORF">SAMN04488000_107253</name>
</gene>
<keyword evidence="3 5" id="KW-0862">Zinc</keyword>
<dbReference type="InterPro" id="IPR013154">
    <property type="entry name" value="ADH-like_N"/>
</dbReference>
<evidence type="ECO:0000256" key="2">
    <source>
        <dbReference type="ARBA" id="ARBA00022723"/>
    </source>
</evidence>
<dbReference type="Gene3D" id="3.90.180.10">
    <property type="entry name" value="Medium-chain alcohol dehydrogenases, catalytic domain"/>
    <property type="match status" value="1"/>
</dbReference>
<evidence type="ECO:0000259" key="7">
    <source>
        <dbReference type="Pfam" id="PF08240"/>
    </source>
</evidence>
<dbReference type="Gene3D" id="3.40.50.720">
    <property type="entry name" value="NAD(P)-binding Rossmann-like Domain"/>
    <property type="match status" value="1"/>
</dbReference>
<dbReference type="RefSeq" id="WP_089918171.1">
    <property type="nucleotide sequence ID" value="NZ_FOFV01000007.1"/>
</dbReference>
<dbReference type="GO" id="GO:0008270">
    <property type="term" value="F:zinc ion binding"/>
    <property type="evidence" value="ECO:0007669"/>
    <property type="project" value="InterPro"/>
</dbReference>
<dbReference type="Proteomes" id="UP000199503">
    <property type="component" value="Unassembled WGS sequence"/>
</dbReference>
<evidence type="ECO:0000259" key="6">
    <source>
        <dbReference type="Pfam" id="PF00107"/>
    </source>
</evidence>
<keyword evidence="4" id="KW-0560">Oxidoreductase</keyword>
<dbReference type="AlphaFoldDB" id="A0A1H9MWN7"/>
<name>A0A1H9MWN7_9PSEU</name>
<dbReference type="InterPro" id="IPR002328">
    <property type="entry name" value="ADH_Zn_CS"/>
</dbReference>
<accession>A0A1H9MWN7</accession>
<feature type="domain" description="Alcohol dehydrogenase-like C-terminal" evidence="6">
    <location>
        <begin position="189"/>
        <end position="259"/>
    </location>
</feature>
<comment type="similarity">
    <text evidence="5">Belongs to the zinc-containing alcohol dehydrogenase family.</text>
</comment>
<evidence type="ECO:0000313" key="8">
    <source>
        <dbReference type="EMBL" id="SER27879.1"/>
    </source>
</evidence>
<evidence type="ECO:0000256" key="5">
    <source>
        <dbReference type="RuleBase" id="RU361277"/>
    </source>
</evidence>
<dbReference type="SUPFAM" id="SSF51735">
    <property type="entry name" value="NAD(P)-binding Rossmann-fold domains"/>
    <property type="match status" value="1"/>
</dbReference>
<evidence type="ECO:0000313" key="9">
    <source>
        <dbReference type="Proteomes" id="UP000199503"/>
    </source>
</evidence>
<dbReference type="InterPro" id="IPR036291">
    <property type="entry name" value="NAD(P)-bd_dom_sf"/>
</dbReference>
<protein>
    <submittedName>
        <fullName evidence="8">Threonine dehydrogenase</fullName>
    </submittedName>
</protein>
<dbReference type="InterPro" id="IPR013149">
    <property type="entry name" value="ADH-like_C"/>
</dbReference>
<evidence type="ECO:0000256" key="4">
    <source>
        <dbReference type="ARBA" id="ARBA00023002"/>
    </source>
</evidence>
<sequence>MKAVTWHGKRDVRVDAVPDPRIETPTDAVIRVTSTGVCGSDLHLYEVLGPFMTEGDVLGHEPMGVVEEVGAEVTSLKPGDRVVVPFNISCGHCFMCDRGLQSQCETTQVTDQGKGAALFGYTRLYGQVPGGQAEYLRVPQAHYGPIKVPDGPPDDRFVYLSDVLPTAWQAVQYAEVPQGGSVVVFGLGPIGQMSARIALHQGAGLVIGVDLVQERLARAEARGVTVLDTRDHDRIGDAIRELTGGRGADSVIDAVGMEAHGAPAARLAHNLVAALPQAAGALLTEKAGIDRLSVLYAAIDAVRRGGTISLSGVYGGMIDPMPMMELFDKQIRLHMGQANVRRWVDEILPLLTGSDDPLGVDDFATHRLPLEDAPRAYEMFQKKENGAQKILLQPSG</sequence>
<dbReference type="SUPFAM" id="SSF50129">
    <property type="entry name" value="GroES-like"/>
    <property type="match status" value="1"/>
</dbReference>
<dbReference type="InterPro" id="IPR011032">
    <property type="entry name" value="GroES-like_sf"/>
</dbReference>
<dbReference type="PANTHER" id="PTHR42813:SF2">
    <property type="entry name" value="DEHYDROGENASE, ZINC-CONTAINING, PUTATIVE (AFU_ORTHOLOGUE AFUA_2G02810)-RELATED"/>
    <property type="match status" value="1"/>
</dbReference>
<proteinExistence type="inferred from homology"/>
<evidence type="ECO:0000256" key="3">
    <source>
        <dbReference type="ARBA" id="ARBA00022833"/>
    </source>
</evidence>
<comment type="cofactor">
    <cofactor evidence="1 5">
        <name>Zn(2+)</name>
        <dbReference type="ChEBI" id="CHEBI:29105"/>
    </cofactor>
</comment>
<dbReference type="PANTHER" id="PTHR42813">
    <property type="entry name" value="ZINC-TYPE ALCOHOL DEHYDROGENASE-LIKE"/>
    <property type="match status" value="1"/>
</dbReference>
<dbReference type="Pfam" id="PF08240">
    <property type="entry name" value="ADH_N"/>
    <property type="match status" value="1"/>
</dbReference>
<reference evidence="9" key="1">
    <citation type="submission" date="2016-10" db="EMBL/GenBank/DDBJ databases">
        <authorList>
            <person name="Varghese N."/>
            <person name="Submissions S."/>
        </authorList>
    </citation>
    <scope>NUCLEOTIDE SEQUENCE [LARGE SCALE GENOMIC DNA]</scope>
    <source>
        <strain evidence="9">DSM 44437</strain>
    </source>
</reference>
<feature type="domain" description="Alcohol dehydrogenase-like N-terminal" evidence="7">
    <location>
        <begin position="25"/>
        <end position="145"/>
    </location>
</feature>
<dbReference type="Pfam" id="PF00107">
    <property type="entry name" value="ADH_zinc_N"/>
    <property type="match status" value="1"/>
</dbReference>
<dbReference type="CDD" id="cd08283">
    <property type="entry name" value="FDH_like_1"/>
    <property type="match status" value="1"/>
</dbReference>
<evidence type="ECO:0000256" key="1">
    <source>
        <dbReference type="ARBA" id="ARBA00001947"/>
    </source>
</evidence>